<accession>A0AB39Z6J0</accession>
<dbReference type="InterPro" id="IPR050621">
    <property type="entry name" value="Tudor_domain_containing"/>
</dbReference>
<feature type="compositionally biased region" description="Polar residues" evidence="5">
    <location>
        <begin position="492"/>
        <end position="510"/>
    </location>
</feature>
<reference evidence="9" key="1">
    <citation type="submission" date="2025-08" db="UniProtKB">
        <authorList>
            <consortium name="RefSeq"/>
        </authorList>
    </citation>
    <scope>IDENTIFICATION</scope>
</reference>
<dbReference type="RefSeq" id="XP_016929248.3">
    <property type="nucleotide sequence ID" value="XM_017073759.4"/>
</dbReference>
<evidence type="ECO:0000313" key="8">
    <source>
        <dbReference type="Proteomes" id="UP001652628"/>
    </source>
</evidence>
<evidence type="ECO:0000256" key="3">
    <source>
        <dbReference type="ARBA" id="ARBA00022737"/>
    </source>
</evidence>
<dbReference type="SUPFAM" id="SSF63748">
    <property type="entry name" value="Tudor/PWWP/MBT"/>
    <property type="match status" value="3"/>
</dbReference>
<dbReference type="PANTHER" id="PTHR22948">
    <property type="entry name" value="TUDOR DOMAIN CONTAINING PROTEIN"/>
    <property type="match status" value="1"/>
</dbReference>
<protein>
    <submittedName>
        <fullName evidence="9">Uncharacterized protein tapas isoform X1</fullName>
    </submittedName>
</protein>
<dbReference type="SMART" id="SM00333">
    <property type="entry name" value="TUDOR"/>
    <property type="match status" value="2"/>
</dbReference>
<keyword evidence="8" id="KW-1185">Reference proteome</keyword>
<dbReference type="GeneID" id="108009428"/>
<feature type="region of interest" description="Disordered" evidence="5">
    <location>
        <begin position="362"/>
        <end position="401"/>
    </location>
</feature>
<organism evidence="8 9">
    <name type="scientific">Drosophila suzukii</name>
    <name type="common">Spotted-wing drosophila fruit fly</name>
    <dbReference type="NCBI Taxonomy" id="28584"/>
    <lineage>
        <taxon>Eukaryota</taxon>
        <taxon>Metazoa</taxon>
        <taxon>Ecdysozoa</taxon>
        <taxon>Arthropoda</taxon>
        <taxon>Hexapoda</taxon>
        <taxon>Insecta</taxon>
        <taxon>Pterygota</taxon>
        <taxon>Neoptera</taxon>
        <taxon>Endopterygota</taxon>
        <taxon>Diptera</taxon>
        <taxon>Brachycera</taxon>
        <taxon>Muscomorpha</taxon>
        <taxon>Ephydroidea</taxon>
        <taxon>Drosophilidae</taxon>
        <taxon>Drosophila</taxon>
        <taxon>Sophophora</taxon>
    </lineage>
</organism>
<dbReference type="InterPro" id="IPR035437">
    <property type="entry name" value="SNase_OB-fold_sf"/>
</dbReference>
<dbReference type="PROSITE" id="PS51644">
    <property type="entry name" value="HTH_OST"/>
    <property type="match status" value="1"/>
</dbReference>
<feature type="region of interest" description="Disordered" evidence="5">
    <location>
        <begin position="132"/>
        <end position="164"/>
    </location>
</feature>
<dbReference type="Proteomes" id="UP001652628">
    <property type="component" value="Chromosome 2R"/>
</dbReference>
<evidence type="ECO:0000259" key="6">
    <source>
        <dbReference type="PROSITE" id="PS50304"/>
    </source>
</evidence>
<dbReference type="InterPro" id="IPR025605">
    <property type="entry name" value="OST-HTH/LOTUS_dom"/>
</dbReference>
<dbReference type="Pfam" id="PF00567">
    <property type="entry name" value="TUDOR"/>
    <property type="match status" value="3"/>
</dbReference>
<dbReference type="InterPro" id="IPR041966">
    <property type="entry name" value="LOTUS-like"/>
</dbReference>
<feature type="domain" description="Tudor" evidence="6">
    <location>
        <begin position="1274"/>
        <end position="1331"/>
    </location>
</feature>
<dbReference type="GO" id="GO:0005737">
    <property type="term" value="C:cytoplasm"/>
    <property type="evidence" value="ECO:0007669"/>
    <property type="project" value="UniProtKB-SubCell"/>
</dbReference>
<feature type="domain" description="HTH OST-type" evidence="7">
    <location>
        <begin position="9"/>
        <end position="92"/>
    </location>
</feature>
<evidence type="ECO:0000256" key="5">
    <source>
        <dbReference type="SAM" id="MobiDB-lite"/>
    </source>
</evidence>
<dbReference type="GO" id="GO:0030154">
    <property type="term" value="P:cell differentiation"/>
    <property type="evidence" value="ECO:0007669"/>
    <property type="project" value="UniProtKB-ARBA"/>
</dbReference>
<sequence>MLVEQEEEILSHVAKVVRALITSAKPPVELRAILKDYVAIEGEQLPFRQLGYSNPQELLQDTEEFNFNGHGNQIFITAKYSAKTDHIARMVRQQKNSKSSSITKPPAIAKKAIIKKTNYGHNSQNHYNHYQQQQQNYQAQQQRYYQQQQLHHQQQQQQQHYQQHCYRPPQYQPQYQQPYQQQGPWDHDQYWRHQRQRQLEAEEQAKAQRDREAKQNAERVRLANAKREQELKDSAERERQAKAKRDQELKESAERERQAKAKRDQELKESAERERQAKAKRDQELKESAEREKQAKAKRDQELKDCIEKELRVKINKELETQLKKEHARFEEELKERLEEFRKQQEEELKKREEDLENLKKELQRQEQKEKEIAREAERQEQDRVEKEKKERNEQEILQDRVQPVSMRAAKVDQEKIFVTIANDKAPAMNGHGQNHVKTNGQGHYNDGKPPLRAILGNSAPQRKPDASSIFNTPESSYKRPLHPRVLHPGQVRSTGSSVNHRLKVTPQSDAPTPAVAPITPPASPENAQTKSAAKATPKDDVLRVHEGQVQAGKASSTPKAKVSLKLDSSFDAVSSLNLYCEENDFEKPTFNIFNKPPHLHCSVRIAGDVYSSYPQEFSDAETAYQRTAQIAIQRIQHAESHQKLTVCTLSDEEFIDGLYKELLNYPHGILGHKLEDWYGRTFRQHLPSHWYDLIIESNKIRVEHGIDPRIILFANEPGSSEPIRVNTTSILPELMLPWQLNDSGSHDWNMFISHCDSTKRVWARLIDQIANFEELTKYMGRQMEAPLFRQKVAKPLVQEIYLVEIPDGWNRVRVISVNEEDRSCRCHFVDFGDVGLFDFEELFQCPPQFKVLPAQAVCLSMYALDKFEDHPHAQQVLTKELDGQTVVAHVLTTEKQFLELGGVSQGVVENGKRRACLVATLYDTSTAEDIHLNDLVASRITKCTPAPSLTDEKKIGKTTPIIVSHINEDGDLLVLLRNDDLKFVERSIAHTVADLGEQDRVSYSDLLHDRHVFVCDESVEGIKQWFRGRLVARPKNPEEETFDVYYVDDGRQRKTHISNIYRLEANNRALATFPPQALPVRLHDVPEIAGQMLGRLRGLMPPRSEALLKVVAKDGAKPLVNVFIRGQDPESMYMCVNIGLRLEFEMASSIQPEKCDYMLLSSNAQLPRRGSFSSVVSSQSSGSDLVAFTPPVTPQKAAASTRSGTTTFSSLMLKDYEAIPAVGAYFEVRVALSVNPGHFAVQPYKCYNQLQTLMKDLQEHCKGPAAKGVQPSQLAIGEAYAAPDSDGVYHRVSIRKIYDEIIHVRFVDVGDDGVVACDQLKTLQPDLRKLPKMALPAQLYGIQLADVVWSKDTCIRFRQLTLGQKFIGIVRRMHKQKEDTRALGLELVDTSTPKDIKLHEILIKEKHAQPETKEAQV</sequence>
<dbReference type="Gene3D" id="3.30.420.610">
    <property type="entry name" value="LOTUS domain-like"/>
    <property type="match status" value="1"/>
</dbReference>
<feature type="region of interest" description="Disordered" evidence="5">
    <location>
        <begin position="196"/>
        <end position="303"/>
    </location>
</feature>
<evidence type="ECO:0000256" key="4">
    <source>
        <dbReference type="ARBA" id="ARBA00022871"/>
    </source>
</evidence>
<feature type="compositionally biased region" description="Polar residues" evidence="5">
    <location>
        <begin position="432"/>
        <end position="443"/>
    </location>
</feature>
<dbReference type="CDD" id="cd09972">
    <property type="entry name" value="LOTUS_TDRD_OSKAR"/>
    <property type="match status" value="1"/>
</dbReference>
<dbReference type="InterPro" id="IPR002999">
    <property type="entry name" value="Tudor"/>
</dbReference>
<dbReference type="Gene3D" id="2.30.30.140">
    <property type="match status" value="3"/>
</dbReference>
<evidence type="ECO:0000313" key="9">
    <source>
        <dbReference type="RefSeq" id="XP_016929248.3"/>
    </source>
</evidence>
<keyword evidence="4" id="KW-0744">Spermatogenesis</keyword>
<evidence type="ECO:0000259" key="7">
    <source>
        <dbReference type="PROSITE" id="PS51644"/>
    </source>
</evidence>
<name>A0AB39Z6J0_DROSZ</name>
<proteinExistence type="predicted"/>
<keyword evidence="2" id="KW-0963">Cytoplasm</keyword>
<keyword evidence="3" id="KW-0677">Repeat</keyword>
<dbReference type="Gene3D" id="2.40.50.90">
    <property type="match status" value="2"/>
</dbReference>
<dbReference type="Pfam" id="PF12872">
    <property type="entry name" value="OST-HTH"/>
    <property type="match status" value="1"/>
</dbReference>
<feature type="region of interest" description="Disordered" evidence="5">
    <location>
        <begin position="426"/>
        <end position="540"/>
    </location>
</feature>
<feature type="compositionally biased region" description="Basic and acidic residues" evidence="5">
    <location>
        <begin position="362"/>
        <end position="399"/>
    </location>
</feature>
<dbReference type="PROSITE" id="PS50304">
    <property type="entry name" value="TUDOR"/>
    <property type="match status" value="1"/>
</dbReference>
<keyword evidence="4" id="KW-0221">Differentiation</keyword>
<evidence type="ECO:0000256" key="2">
    <source>
        <dbReference type="ARBA" id="ARBA00022490"/>
    </source>
</evidence>
<comment type="subcellular location">
    <subcellularLocation>
        <location evidence="1">Cytoplasm</location>
    </subcellularLocation>
</comment>
<evidence type="ECO:0000256" key="1">
    <source>
        <dbReference type="ARBA" id="ARBA00004496"/>
    </source>
</evidence>
<dbReference type="PANTHER" id="PTHR22948:SF76">
    <property type="entry name" value="FI20010P1-RELATED"/>
    <property type="match status" value="1"/>
</dbReference>
<dbReference type="GO" id="GO:0007283">
    <property type="term" value="P:spermatogenesis"/>
    <property type="evidence" value="ECO:0007669"/>
    <property type="project" value="UniProtKB-KW"/>
</dbReference>
<gene>
    <name evidence="9" type="primary">tapas</name>
</gene>